<dbReference type="Pfam" id="PF00096">
    <property type="entry name" value="zf-C2H2"/>
    <property type="match status" value="5"/>
</dbReference>
<feature type="domain" description="C2H2-type" evidence="7">
    <location>
        <begin position="377"/>
        <end position="400"/>
    </location>
</feature>
<feature type="compositionally biased region" description="Acidic residues" evidence="6">
    <location>
        <begin position="205"/>
        <end position="216"/>
    </location>
</feature>
<evidence type="ECO:0000313" key="9">
    <source>
        <dbReference type="EMBL" id="KGB36681.1"/>
    </source>
</evidence>
<proteinExistence type="predicted"/>
<feature type="region of interest" description="Disordered" evidence="6">
    <location>
        <begin position="82"/>
        <end position="123"/>
    </location>
</feature>
<keyword evidence="1" id="KW-0479">Metal-binding</keyword>
<dbReference type="GO" id="GO:0005634">
    <property type="term" value="C:nucleus"/>
    <property type="evidence" value="ECO:0007669"/>
    <property type="project" value="TreeGrafter"/>
</dbReference>
<feature type="domain" description="C2H2-type" evidence="7">
    <location>
        <begin position="349"/>
        <end position="376"/>
    </location>
</feature>
<gene>
    <name evidence="8" type="primary">FEZF2</name>
    <name evidence="8" type="ORF">MS3_00001685</name>
    <name evidence="9" type="ORF">MS3_04996</name>
</gene>
<name>A0A095AQT5_SCHHA</name>
<dbReference type="Proteomes" id="UP000471633">
    <property type="component" value="Unassembled WGS sequence"/>
</dbReference>
<evidence type="ECO:0000313" key="8">
    <source>
        <dbReference type="EMBL" id="KAH9595751.1"/>
    </source>
</evidence>
<feature type="compositionally biased region" description="Low complexity" evidence="6">
    <location>
        <begin position="100"/>
        <end position="117"/>
    </location>
</feature>
<dbReference type="FunFam" id="3.30.160.60:FF:000194">
    <property type="entry name" value="Fez family zinc finger protein 2"/>
    <property type="match status" value="1"/>
</dbReference>
<keyword evidence="2" id="KW-0677">Repeat</keyword>
<evidence type="ECO:0000256" key="2">
    <source>
        <dbReference type="ARBA" id="ARBA00022737"/>
    </source>
</evidence>
<evidence type="ECO:0000256" key="3">
    <source>
        <dbReference type="ARBA" id="ARBA00022771"/>
    </source>
</evidence>
<dbReference type="GO" id="GO:0008270">
    <property type="term" value="F:zinc ion binding"/>
    <property type="evidence" value="ECO:0007669"/>
    <property type="project" value="UniProtKB-KW"/>
</dbReference>
<evidence type="ECO:0000256" key="6">
    <source>
        <dbReference type="SAM" id="MobiDB-lite"/>
    </source>
</evidence>
<feature type="region of interest" description="Disordered" evidence="6">
    <location>
        <begin position="205"/>
        <end position="233"/>
    </location>
</feature>
<dbReference type="GeneID" id="24592476"/>
<dbReference type="EMBL" id="KL250801">
    <property type="protein sequence ID" value="KGB36681.1"/>
    <property type="molecule type" value="Genomic_DNA"/>
</dbReference>
<keyword evidence="10" id="KW-1185">Reference proteome</keyword>
<dbReference type="STRING" id="6185.A0A095AQT5"/>
<reference evidence="9" key="1">
    <citation type="journal article" date="2012" name="Nat. Genet.">
        <title>Whole-genome sequence of Schistosoma haematobium.</title>
        <authorList>
            <person name="Young N.D."/>
            <person name="Jex A.R."/>
            <person name="Li B."/>
            <person name="Liu S."/>
            <person name="Yang L."/>
            <person name="Xiong Z."/>
            <person name="Li Y."/>
            <person name="Cantacessi C."/>
            <person name="Hall R.S."/>
            <person name="Xu X."/>
            <person name="Chen F."/>
            <person name="Wu X."/>
            <person name="Zerlotini A."/>
            <person name="Oliveira G."/>
            <person name="Hofmann A."/>
            <person name="Zhang G."/>
            <person name="Fang X."/>
            <person name="Kang Y."/>
            <person name="Campbell B.E."/>
            <person name="Loukas A."/>
            <person name="Ranganathan S."/>
            <person name="Rollinson D."/>
            <person name="Rinaldi G."/>
            <person name="Brindley P.J."/>
            <person name="Yang H."/>
            <person name="Wang J."/>
            <person name="Wang J."/>
            <person name="Gasser R.B."/>
        </authorList>
    </citation>
    <scope>NUCLEOTIDE SEQUENCE [LARGE SCALE GENOMIC DNA]</scope>
</reference>
<dbReference type="RefSeq" id="XP_012796443.1">
    <property type="nucleotide sequence ID" value="XM_012940989.2"/>
</dbReference>
<evidence type="ECO:0000256" key="5">
    <source>
        <dbReference type="PROSITE-ProRule" id="PRU00042"/>
    </source>
</evidence>
<dbReference type="PANTHER" id="PTHR16515:SF35">
    <property type="entry name" value="FEZ FAMILY ZINC FINGER PROTEIN 2"/>
    <property type="match status" value="1"/>
</dbReference>
<feature type="domain" description="C2H2-type" evidence="7">
    <location>
        <begin position="293"/>
        <end position="320"/>
    </location>
</feature>
<dbReference type="EMBL" id="AMPZ03000001">
    <property type="protein sequence ID" value="KAH9595751.1"/>
    <property type="molecule type" value="Genomic_DNA"/>
</dbReference>
<evidence type="ECO:0000259" key="7">
    <source>
        <dbReference type="PROSITE" id="PS50157"/>
    </source>
</evidence>
<feature type="domain" description="C2H2-type" evidence="7">
    <location>
        <begin position="237"/>
        <end position="264"/>
    </location>
</feature>
<evidence type="ECO:0000256" key="4">
    <source>
        <dbReference type="ARBA" id="ARBA00022833"/>
    </source>
</evidence>
<dbReference type="FunFam" id="3.30.160.60:FF:000227">
    <property type="entry name" value="fez family zinc finger protein 1"/>
    <property type="match status" value="1"/>
</dbReference>
<dbReference type="FunFam" id="3.30.160.60:FF:000251">
    <property type="entry name" value="FEZ family zinc finger 2"/>
    <property type="match status" value="1"/>
</dbReference>
<dbReference type="KEGG" id="shx:MS3_00001685"/>
<reference evidence="8" key="4">
    <citation type="journal article" date="2022" name="PLoS Pathog.">
        <title>Chromosome-level genome of Schistosoma haematobium underpins genome-wide explorations of molecular variation.</title>
        <authorList>
            <person name="Stroehlein A.J."/>
            <person name="Korhonen P.K."/>
            <person name="Lee V.V."/>
            <person name="Ralph S.A."/>
            <person name="Mentink-Kane M."/>
            <person name="You H."/>
            <person name="McManus D.P."/>
            <person name="Tchuente L.T."/>
            <person name="Stothard J.R."/>
            <person name="Kaur P."/>
            <person name="Dudchenko O."/>
            <person name="Aiden E.L."/>
            <person name="Yang B."/>
            <person name="Yang H."/>
            <person name="Emery A.M."/>
            <person name="Webster B.L."/>
            <person name="Brindley P.J."/>
            <person name="Rollinson D."/>
            <person name="Chang B.C.H."/>
            <person name="Gasser R.B."/>
            <person name="Young N.D."/>
        </authorList>
    </citation>
    <scope>NUCLEOTIDE SEQUENCE</scope>
</reference>
<dbReference type="PANTHER" id="PTHR16515">
    <property type="entry name" value="PR DOMAIN ZINC FINGER PROTEIN"/>
    <property type="match status" value="1"/>
</dbReference>
<dbReference type="GO" id="GO:0010468">
    <property type="term" value="P:regulation of gene expression"/>
    <property type="evidence" value="ECO:0007669"/>
    <property type="project" value="TreeGrafter"/>
</dbReference>
<keyword evidence="3 5" id="KW-0863">Zinc-finger</keyword>
<dbReference type="InterPro" id="IPR036236">
    <property type="entry name" value="Znf_C2H2_sf"/>
</dbReference>
<dbReference type="InterPro" id="IPR013087">
    <property type="entry name" value="Znf_C2H2_type"/>
</dbReference>
<dbReference type="FunFam" id="3.30.160.60:FF:000557">
    <property type="entry name" value="zinc finger and SCAN domain-containing protein 29"/>
    <property type="match status" value="1"/>
</dbReference>
<keyword evidence="4" id="KW-0862">Zinc</keyword>
<dbReference type="Gene3D" id="3.30.160.60">
    <property type="entry name" value="Classic Zinc Finger"/>
    <property type="match status" value="6"/>
</dbReference>
<dbReference type="SMART" id="SM00355">
    <property type="entry name" value="ZnF_C2H2"/>
    <property type="match status" value="6"/>
</dbReference>
<dbReference type="Pfam" id="PF13912">
    <property type="entry name" value="zf-C2H2_6"/>
    <property type="match status" value="1"/>
</dbReference>
<organism evidence="9">
    <name type="scientific">Schistosoma haematobium</name>
    <name type="common">Blood fluke</name>
    <dbReference type="NCBI Taxonomy" id="6185"/>
    <lineage>
        <taxon>Eukaryota</taxon>
        <taxon>Metazoa</taxon>
        <taxon>Spiralia</taxon>
        <taxon>Lophotrochozoa</taxon>
        <taxon>Platyhelminthes</taxon>
        <taxon>Trematoda</taxon>
        <taxon>Digenea</taxon>
        <taxon>Strigeidida</taxon>
        <taxon>Schistosomatoidea</taxon>
        <taxon>Schistosomatidae</taxon>
        <taxon>Schistosoma</taxon>
    </lineage>
</organism>
<dbReference type="FunFam" id="3.30.160.60:FF:000164">
    <property type="entry name" value="Fez family zinc finger protein 2"/>
    <property type="match status" value="1"/>
</dbReference>
<feature type="domain" description="C2H2-type" evidence="7">
    <location>
        <begin position="321"/>
        <end position="348"/>
    </location>
</feature>
<protein>
    <submittedName>
        <fullName evidence="9">Fez family zinc finger protein 2</fullName>
    </submittedName>
    <submittedName>
        <fullName evidence="8">Fez zinc finger protein 2</fullName>
    </submittedName>
</protein>
<feature type="domain" description="C2H2-type" evidence="7">
    <location>
        <begin position="265"/>
        <end position="292"/>
    </location>
</feature>
<dbReference type="InterPro" id="IPR050331">
    <property type="entry name" value="Zinc_finger"/>
</dbReference>
<dbReference type="PROSITE" id="PS00028">
    <property type="entry name" value="ZINC_FINGER_C2H2_1"/>
    <property type="match status" value="6"/>
</dbReference>
<dbReference type="SUPFAM" id="SSF57667">
    <property type="entry name" value="beta-beta-alpha zinc fingers"/>
    <property type="match status" value="3"/>
</dbReference>
<reference evidence="8" key="2">
    <citation type="journal article" date="2019" name="Gigascience">
        <title>High-quality Schistosoma haematobium genome achieved by single-molecule and long-range sequencing.</title>
        <authorList>
            <person name="Stroehlein A.J."/>
            <person name="Korhonen P.K."/>
            <person name="Chong T.M."/>
            <person name="Lim Y.L."/>
            <person name="Chan K.G."/>
            <person name="Webster B."/>
            <person name="Rollinson D."/>
            <person name="Brindley P.J."/>
            <person name="Gasser R.B."/>
            <person name="Young N.D."/>
        </authorList>
    </citation>
    <scope>NUCLEOTIDE SEQUENCE</scope>
</reference>
<dbReference type="CTD" id="55079"/>
<sequence>MTTSLGNFSIERLIDHSQLTTITHVRSARNNDNQNESNFNSKRLNNNNKLVSTTTVTTTICNNEQNLFVPTGIYTKDLQKSTTTDNKMLKSPSSPPPPHHNNNNNNNNTRNTSCSNNGLNDTKKQSNYLLNDVIDKNQQFYNSVYSNLDNFHQDNLNITMKDINLTSRSFSVEKLDINDDNYNVMIKTNEQNNDDINVDDNGEEVAEEELTEDDENDEKKSNSEFNTSDNTSTNKTYTCPECGKVFTAHYNLTRHMPIHTGARPFICKVCNKGFRQASTLCRHKIIHTSEKPHICWICGKAFNRSSTLNTHSRIHQGYKPFTCEVCGKGFHQKGNYKNHKLTHSTEKQYKCHICHKAFHQIYNLSFHMHTHQAKKPYICNICDKGFCRNFDLKKHIRKLHPTSIINDGANCKLGEIIRINDLKVSASNDNVGNNLINIPNHTYSMDYADNIKLQRMKYIYENGNHTDCNIPSMEFDPMQLMVTSPSLSLSSPSKLTLTSTTSTSNSKMITRSAIRRNNMNHFTCHETSVNHTLNDMKKSIHLTPVNSSVSPMTSVRNRLNSSNKIELGAQLFSDSMYQLTNSISDQPEIQQYQLNSGKSNIDLSMKYLQNLYPDVQVKQFLEKLMPKHSSPILMNKYSDCTDFSPEIIPSSSSTPYYPSVCPLYLSPLSSSSSVDLLPTICKMKLTKSEPPNYSNINYSTNLQSVNAYNTTNLTPQMPPSIFNNRNIRNCPINAMQHNIELKIQNSESNLPFNSNLIPLQSPSLANSEIFRKFILQACLSLNQQHM</sequence>
<dbReference type="AlphaFoldDB" id="A0A095AQT5"/>
<reference evidence="8" key="3">
    <citation type="submission" date="2021-06" db="EMBL/GenBank/DDBJ databases">
        <title>Chromosome-level genome assembly for S. haematobium.</title>
        <authorList>
            <person name="Stroehlein A.J."/>
        </authorList>
    </citation>
    <scope>NUCLEOTIDE SEQUENCE</scope>
</reference>
<evidence type="ECO:0000256" key="1">
    <source>
        <dbReference type="ARBA" id="ARBA00022723"/>
    </source>
</evidence>
<feature type="compositionally biased region" description="Polar residues" evidence="6">
    <location>
        <begin position="223"/>
        <end position="233"/>
    </location>
</feature>
<dbReference type="PROSITE" id="PS50157">
    <property type="entry name" value="ZINC_FINGER_C2H2_2"/>
    <property type="match status" value="6"/>
</dbReference>
<evidence type="ECO:0000313" key="10">
    <source>
        <dbReference type="Proteomes" id="UP000471633"/>
    </source>
</evidence>
<accession>A0A095AQT5</accession>